<organism evidence="4 5">
    <name type="scientific">Pseudoalteromonas arctica</name>
    <dbReference type="NCBI Taxonomy" id="394751"/>
    <lineage>
        <taxon>Bacteria</taxon>
        <taxon>Pseudomonadati</taxon>
        <taxon>Pseudomonadota</taxon>
        <taxon>Gammaproteobacteria</taxon>
        <taxon>Alteromonadales</taxon>
        <taxon>Pseudoalteromonadaceae</taxon>
        <taxon>Pseudoalteromonas</taxon>
    </lineage>
</organism>
<evidence type="ECO:0000313" key="5">
    <source>
        <dbReference type="Proteomes" id="UP000519126"/>
    </source>
</evidence>
<dbReference type="InterPro" id="IPR029044">
    <property type="entry name" value="Nucleotide-diphossugar_trans"/>
</dbReference>
<sequence length="312" mass="35300">MPIKLSLICPVYKVAEFIPDLMQSLLFGINTDKVEIIFVDDCCPENSISLCESFILEHKSDIRFNSTIIKQPINIGQAAARNAALLIAKGEYIGFIDSDDVIASNYWDVLSSYVTDGTRDIIEFSFAEFSTTVPLSVNNEVIESESTNTALFDSGFFVWTRLYKKEMLKGLKFPEGVIYEDIYYNIHAFSMAESILRLSNTLVYYRKRAGSTTSSRTSSYSNLLLNMTNAVKATLSSFDKKNVVVAQVARYSLLVSLKGFTIKNRSDRKIFFNSCKKINFSFKRDFSKNNNSIVAAIKFKLSYFVCLVGRFL</sequence>
<dbReference type="GO" id="GO:0016758">
    <property type="term" value="F:hexosyltransferase activity"/>
    <property type="evidence" value="ECO:0007669"/>
    <property type="project" value="UniProtKB-ARBA"/>
</dbReference>
<feature type="domain" description="Glycosyltransferase 2-like" evidence="3">
    <location>
        <begin position="6"/>
        <end position="125"/>
    </location>
</feature>
<dbReference type="AlphaFoldDB" id="A0A7X9YDZ1"/>
<evidence type="ECO:0000256" key="1">
    <source>
        <dbReference type="ARBA" id="ARBA00022676"/>
    </source>
</evidence>
<proteinExistence type="predicted"/>
<accession>A0A7X9YDZ1</accession>
<dbReference type="PANTHER" id="PTHR22916:SF51">
    <property type="entry name" value="GLYCOSYLTRANSFERASE EPSH-RELATED"/>
    <property type="match status" value="1"/>
</dbReference>
<dbReference type="CDD" id="cd00761">
    <property type="entry name" value="Glyco_tranf_GTA_type"/>
    <property type="match status" value="1"/>
</dbReference>
<evidence type="ECO:0000259" key="3">
    <source>
        <dbReference type="Pfam" id="PF00535"/>
    </source>
</evidence>
<evidence type="ECO:0000256" key="2">
    <source>
        <dbReference type="ARBA" id="ARBA00022679"/>
    </source>
</evidence>
<protein>
    <submittedName>
        <fullName evidence="4">Glycosyltransferase family 2 protein</fullName>
    </submittedName>
</protein>
<dbReference type="InterPro" id="IPR001173">
    <property type="entry name" value="Glyco_trans_2-like"/>
</dbReference>
<keyword evidence="2 4" id="KW-0808">Transferase</keyword>
<evidence type="ECO:0000313" key="4">
    <source>
        <dbReference type="EMBL" id="NMF47263.1"/>
    </source>
</evidence>
<dbReference type="Proteomes" id="UP000519126">
    <property type="component" value="Unassembled WGS sequence"/>
</dbReference>
<dbReference type="EMBL" id="JABBCX010000001">
    <property type="protein sequence ID" value="NMF47263.1"/>
    <property type="molecule type" value="Genomic_DNA"/>
</dbReference>
<dbReference type="Pfam" id="PF00535">
    <property type="entry name" value="Glycos_transf_2"/>
    <property type="match status" value="1"/>
</dbReference>
<dbReference type="Gene3D" id="3.90.550.10">
    <property type="entry name" value="Spore Coat Polysaccharide Biosynthesis Protein SpsA, Chain A"/>
    <property type="match status" value="1"/>
</dbReference>
<dbReference type="PANTHER" id="PTHR22916">
    <property type="entry name" value="GLYCOSYLTRANSFERASE"/>
    <property type="match status" value="1"/>
</dbReference>
<comment type="caution">
    <text evidence="4">The sequence shown here is derived from an EMBL/GenBank/DDBJ whole genome shotgun (WGS) entry which is preliminary data.</text>
</comment>
<keyword evidence="1" id="KW-0328">Glycosyltransferase</keyword>
<reference evidence="4 5" key="1">
    <citation type="submission" date="2020-04" db="EMBL/GenBank/DDBJ databases">
        <title>Genome Sequencing and Assembley of Pseudoalteromonas artica.</title>
        <authorList>
            <person name="Akerly B."/>
            <person name="Cook G."/>
        </authorList>
    </citation>
    <scope>NUCLEOTIDE SEQUENCE [LARGE SCALE GENOMIC DNA]</scope>
    <source>
        <strain evidence="4 5">NEC-BIFX-0059</strain>
    </source>
</reference>
<dbReference type="SUPFAM" id="SSF53448">
    <property type="entry name" value="Nucleotide-diphospho-sugar transferases"/>
    <property type="match status" value="1"/>
</dbReference>
<gene>
    <name evidence="4" type="ORF">HHL01_03550</name>
</gene>
<name>A0A7X9YDZ1_9GAMM</name>